<keyword evidence="3" id="KW-1185">Reference proteome</keyword>
<accession>A0A3R7JR89</accession>
<dbReference type="AlphaFoldDB" id="A0A3R7JR89"/>
<proteinExistence type="predicted"/>
<feature type="compositionally biased region" description="Basic residues" evidence="1">
    <location>
        <begin position="129"/>
        <end position="141"/>
    </location>
</feature>
<feature type="region of interest" description="Disordered" evidence="1">
    <location>
        <begin position="113"/>
        <end position="141"/>
    </location>
</feature>
<evidence type="ECO:0000313" key="3">
    <source>
        <dbReference type="Proteomes" id="UP000283634"/>
    </source>
</evidence>
<dbReference type="Proteomes" id="UP000283634">
    <property type="component" value="Unassembled WGS sequence"/>
</dbReference>
<organism evidence="2 3">
    <name type="scientific">Trypanosoma rangeli</name>
    <dbReference type="NCBI Taxonomy" id="5698"/>
    <lineage>
        <taxon>Eukaryota</taxon>
        <taxon>Discoba</taxon>
        <taxon>Euglenozoa</taxon>
        <taxon>Kinetoplastea</taxon>
        <taxon>Metakinetoplastina</taxon>
        <taxon>Trypanosomatida</taxon>
        <taxon>Trypanosomatidae</taxon>
        <taxon>Trypanosoma</taxon>
        <taxon>Herpetosoma</taxon>
    </lineage>
</organism>
<dbReference type="RefSeq" id="XP_029233335.1">
    <property type="nucleotide sequence ID" value="XM_029386799.1"/>
</dbReference>
<dbReference type="EMBL" id="MKGL01000829">
    <property type="protein sequence ID" value="RNE95608.1"/>
    <property type="molecule type" value="Genomic_DNA"/>
</dbReference>
<feature type="compositionally biased region" description="Basic and acidic residues" evidence="1">
    <location>
        <begin position="113"/>
        <end position="128"/>
    </location>
</feature>
<dbReference type="GeneID" id="40334092"/>
<name>A0A3R7JR89_TRYRA</name>
<evidence type="ECO:0000313" key="2">
    <source>
        <dbReference type="EMBL" id="RNE95608.1"/>
    </source>
</evidence>
<evidence type="ECO:0000256" key="1">
    <source>
        <dbReference type="SAM" id="MobiDB-lite"/>
    </source>
</evidence>
<feature type="region of interest" description="Disordered" evidence="1">
    <location>
        <begin position="1"/>
        <end position="33"/>
    </location>
</feature>
<protein>
    <submittedName>
        <fullName evidence="2">Uncharacterized protein</fullName>
    </submittedName>
</protein>
<reference evidence="2 3" key="1">
    <citation type="journal article" date="2018" name="BMC Genomics">
        <title>Genomic comparison of Trypanosoma conorhini and Trypanosoma rangeli to Trypanosoma cruzi strains of high and low virulence.</title>
        <authorList>
            <person name="Bradwell K.R."/>
            <person name="Koparde V.N."/>
            <person name="Matveyev A.V."/>
            <person name="Serrano M.G."/>
            <person name="Alves J.M."/>
            <person name="Parikh H."/>
            <person name="Huang B."/>
            <person name="Lee V."/>
            <person name="Espinosa-Alvarez O."/>
            <person name="Ortiz P.A."/>
            <person name="Costa-Martins A.G."/>
            <person name="Teixeira M.M."/>
            <person name="Buck G.A."/>
        </authorList>
    </citation>
    <scope>NUCLEOTIDE SEQUENCE [LARGE SCALE GENOMIC DNA]</scope>
    <source>
        <strain evidence="2 3">AM80</strain>
    </source>
</reference>
<gene>
    <name evidence="2" type="ORF">TraAM80_10159</name>
</gene>
<feature type="region of interest" description="Disordered" evidence="1">
    <location>
        <begin position="172"/>
        <end position="233"/>
    </location>
</feature>
<comment type="caution">
    <text evidence="2">The sequence shown here is derived from an EMBL/GenBank/DDBJ whole genome shotgun (WGS) entry which is preliminary data.</text>
</comment>
<sequence length="233" mass="25788">MAAQRGASRAPMLQEVSEAPAAPRCKSQAPTATPRRFLRERVVQRALAPSHRLAAGAIECKRVHEASCVDERALWQCGGWCGPGLALENPATAGQPSVEGRRSGHLRRSKWHCEAHPDRAKTERDSHFPRRRRPRAPHKRPSCARMLQALLERPADPPEHVGNVWRFRWPIQKPAQSSPTAVGPDGGGRLAQGAEGRARRSGSRGGHRAQTQLKPQRRRKINISLADAEKQKT</sequence>